<gene>
    <name evidence="2" type="ORF">PFMALIP_01079</name>
</gene>
<dbReference type="AlphaFoldDB" id="A0A024WW40"/>
<dbReference type="EMBL" id="KI925506">
    <property type="protein sequence ID" value="ETW50920.1"/>
    <property type="molecule type" value="Genomic_DNA"/>
</dbReference>
<evidence type="ECO:0000313" key="3">
    <source>
        <dbReference type="Proteomes" id="UP000030699"/>
    </source>
</evidence>
<feature type="transmembrane region" description="Helical" evidence="1">
    <location>
        <begin position="49"/>
        <end position="67"/>
    </location>
</feature>
<reference evidence="2 3" key="1">
    <citation type="submission" date="2013-02" db="EMBL/GenBank/DDBJ databases">
        <title>The Genome Annotation of Plasmodium falciparum MaliPS096_E11.</title>
        <authorList>
            <consortium name="The Broad Institute Genome Sequencing Platform"/>
            <consortium name="The Broad Institute Genome Sequencing Center for Infectious Disease"/>
            <person name="Neafsey D."/>
            <person name="Hoffman S."/>
            <person name="Volkman S."/>
            <person name="Rosenthal P."/>
            <person name="Walker B."/>
            <person name="Young S.K."/>
            <person name="Zeng Q."/>
            <person name="Gargeya S."/>
            <person name="Fitzgerald M."/>
            <person name="Haas B."/>
            <person name="Abouelleil A."/>
            <person name="Allen A.W."/>
            <person name="Alvarado L."/>
            <person name="Arachchi H.M."/>
            <person name="Berlin A.M."/>
            <person name="Chapman S.B."/>
            <person name="Gainer-Dewar J."/>
            <person name="Goldberg J."/>
            <person name="Griggs A."/>
            <person name="Gujja S."/>
            <person name="Hansen M."/>
            <person name="Howarth C."/>
            <person name="Imamovic A."/>
            <person name="Ireland A."/>
            <person name="Larimer J."/>
            <person name="McCowan C."/>
            <person name="Murphy C."/>
            <person name="Pearson M."/>
            <person name="Poon T.W."/>
            <person name="Priest M."/>
            <person name="Roberts A."/>
            <person name="Saif S."/>
            <person name="Shea T."/>
            <person name="Sisk P."/>
            <person name="Sykes S."/>
            <person name="Wortman J."/>
            <person name="Nusbaum C."/>
            <person name="Birren B."/>
        </authorList>
    </citation>
    <scope>NUCLEOTIDE SEQUENCE [LARGE SCALE GENOMIC DNA]</scope>
    <source>
        <strain evidence="2 3">MaliPS096_E11</strain>
    </source>
</reference>
<organism evidence="2 3">
    <name type="scientific">Plasmodium falciparum MaliPS096_E11</name>
    <dbReference type="NCBI Taxonomy" id="1036727"/>
    <lineage>
        <taxon>Eukaryota</taxon>
        <taxon>Sar</taxon>
        <taxon>Alveolata</taxon>
        <taxon>Apicomplexa</taxon>
        <taxon>Aconoidasida</taxon>
        <taxon>Haemosporida</taxon>
        <taxon>Plasmodiidae</taxon>
        <taxon>Plasmodium</taxon>
        <taxon>Plasmodium (Laverania)</taxon>
    </lineage>
</organism>
<reference evidence="2 3" key="2">
    <citation type="submission" date="2013-02" db="EMBL/GenBank/DDBJ databases">
        <title>The Genome Sequence of Plasmodium falciparum MaliPS096_E11.</title>
        <authorList>
            <consortium name="The Broad Institute Genome Sequencing Platform"/>
            <consortium name="The Broad Institute Genome Sequencing Center for Infectious Disease"/>
            <person name="Neafsey D."/>
            <person name="Cheeseman I."/>
            <person name="Volkman S."/>
            <person name="Adams J."/>
            <person name="Walker B."/>
            <person name="Young S.K."/>
            <person name="Zeng Q."/>
            <person name="Gargeya S."/>
            <person name="Fitzgerald M."/>
            <person name="Haas B."/>
            <person name="Abouelleil A."/>
            <person name="Alvarado L."/>
            <person name="Arachchi H.M."/>
            <person name="Berlin A.M."/>
            <person name="Chapman S.B."/>
            <person name="Dewar J."/>
            <person name="Goldberg J."/>
            <person name="Griggs A."/>
            <person name="Gujja S."/>
            <person name="Hansen M."/>
            <person name="Howarth C."/>
            <person name="Imamovic A."/>
            <person name="Larimer J."/>
            <person name="McCowan C."/>
            <person name="Murphy C."/>
            <person name="Neiman D."/>
            <person name="Pearson M."/>
            <person name="Priest M."/>
            <person name="Roberts A."/>
            <person name="Saif S."/>
            <person name="Shea T."/>
            <person name="Sisk P."/>
            <person name="Sykes S."/>
            <person name="Wortman J."/>
            <person name="Nusbaum C."/>
            <person name="Birren B."/>
        </authorList>
    </citation>
    <scope>NUCLEOTIDE SEQUENCE [LARGE SCALE GENOMIC DNA]</scope>
    <source>
        <strain evidence="2 3">MaliPS096_E11</strain>
    </source>
</reference>
<sequence>MIYKKKKKKNWNNLEFKGFSFSCALNYIFITENVTKLFKKLKFINPSKIFKTFFYILYTYNVLRILYSQNNTFDFIILLFIYFFIYYLLYIERENIIYY</sequence>
<dbReference type="Proteomes" id="UP000030699">
    <property type="component" value="Unassembled WGS sequence"/>
</dbReference>
<protein>
    <submittedName>
        <fullName evidence="2">Uncharacterized protein</fullName>
    </submittedName>
</protein>
<keyword evidence="1" id="KW-0812">Transmembrane</keyword>
<name>A0A024WW40_PLAFA</name>
<proteinExistence type="predicted"/>
<keyword evidence="1" id="KW-0472">Membrane</keyword>
<keyword evidence="1" id="KW-1133">Transmembrane helix</keyword>
<evidence type="ECO:0000256" key="1">
    <source>
        <dbReference type="SAM" id="Phobius"/>
    </source>
</evidence>
<feature type="transmembrane region" description="Helical" evidence="1">
    <location>
        <begin position="73"/>
        <end position="91"/>
    </location>
</feature>
<accession>A0A024WW40</accession>
<evidence type="ECO:0000313" key="2">
    <source>
        <dbReference type="EMBL" id="ETW50920.1"/>
    </source>
</evidence>